<proteinExistence type="predicted"/>
<keyword evidence="2" id="KW-1185">Reference proteome</keyword>
<evidence type="ECO:0000313" key="2">
    <source>
        <dbReference type="Proteomes" id="UP001266305"/>
    </source>
</evidence>
<dbReference type="Proteomes" id="UP001266305">
    <property type="component" value="Unassembled WGS sequence"/>
</dbReference>
<organism evidence="1 2">
    <name type="scientific">Saguinus oedipus</name>
    <name type="common">Cotton-top tamarin</name>
    <name type="synonym">Oedipomidas oedipus</name>
    <dbReference type="NCBI Taxonomy" id="9490"/>
    <lineage>
        <taxon>Eukaryota</taxon>
        <taxon>Metazoa</taxon>
        <taxon>Chordata</taxon>
        <taxon>Craniata</taxon>
        <taxon>Vertebrata</taxon>
        <taxon>Euteleostomi</taxon>
        <taxon>Mammalia</taxon>
        <taxon>Eutheria</taxon>
        <taxon>Euarchontoglires</taxon>
        <taxon>Primates</taxon>
        <taxon>Haplorrhini</taxon>
        <taxon>Platyrrhini</taxon>
        <taxon>Cebidae</taxon>
        <taxon>Callitrichinae</taxon>
        <taxon>Saguinus</taxon>
    </lineage>
</organism>
<sequence>PEQPQASSAYRRGQVKTLVPVVCARQIKLVKTDKQLQEKRGTAEIHFQYLSNTPASAPSQRRQGVVTAGRLFGGGSEVRGEPASEGFIRSVSLQECLKPMQLTNQILSTSQEASQVQPGAGTQEAKVLDVQLDVRAAQELHFPKGLPTPTYFQDWPFGQV</sequence>
<comment type="caution">
    <text evidence="1">The sequence shown here is derived from an EMBL/GenBank/DDBJ whole genome shotgun (WGS) entry which is preliminary data.</text>
</comment>
<accession>A0ABQ9VFP0</accession>
<name>A0ABQ9VFP0_SAGOE</name>
<gene>
    <name evidence="1" type="ORF">P7K49_013347</name>
</gene>
<feature type="non-terminal residue" evidence="1">
    <location>
        <position position="1"/>
    </location>
</feature>
<evidence type="ECO:0000313" key="1">
    <source>
        <dbReference type="EMBL" id="KAK2108182.1"/>
    </source>
</evidence>
<dbReference type="EMBL" id="JASSZA010000006">
    <property type="protein sequence ID" value="KAK2108182.1"/>
    <property type="molecule type" value="Genomic_DNA"/>
</dbReference>
<protein>
    <submittedName>
        <fullName evidence="1">Uncharacterized protein</fullName>
    </submittedName>
</protein>
<reference evidence="1 2" key="1">
    <citation type="submission" date="2023-05" db="EMBL/GenBank/DDBJ databases">
        <title>B98-5 Cell Line De Novo Hybrid Assembly: An Optical Mapping Approach.</title>
        <authorList>
            <person name="Kananen K."/>
            <person name="Auerbach J.A."/>
            <person name="Kautto E."/>
            <person name="Blachly J.S."/>
        </authorList>
    </citation>
    <scope>NUCLEOTIDE SEQUENCE [LARGE SCALE GENOMIC DNA]</scope>
    <source>
        <strain evidence="1">B95-8</strain>
        <tissue evidence="1">Cell line</tissue>
    </source>
</reference>